<dbReference type="EMBL" id="JAUSRB010000002">
    <property type="protein sequence ID" value="MDP9863099.1"/>
    <property type="molecule type" value="Genomic_DNA"/>
</dbReference>
<protein>
    <submittedName>
        <fullName evidence="1">Uncharacterized protein</fullName>
    </submittedName>
</protein>
<name>A0ABT9R1J1_9ACTN</name>
<proteinExistence type="predicted"/>
<reference evidence="1 2" key="1">
    <citation type="submission" date="2023-07" db="EMBL/GenBank/DDBJ databases">
        <title>Sequencing the genomes of 1000 actinobacteria strains.</title>
        <authorList>
            <person name="Klenk H.-P."/>
        </authorList>
    </citation>
    <scope>NUCLEOTIDE SEQUENCE [LARGE SCALE GENOMIC DNA]</scope>
    <source>
        <strain evidence="1 2">DSM 44109</strain>
    </source>
</reference>
<gene>
    <name evidence="1" type="ORF">J2S55_002365</name>
</gene>
<organism evidence="1 2">
    <name type="scientific">Streptosporangium brasiliense</name>
    <dbReference type="NCBI Taxonomy" id="47480"/>
    <lineage>
        <taxon>Bacteria</taxon>
        <taxon>Bacillati</taxon>
        <taxon>Actinomycetota</taxon>
        <taxon>Actinomycetes</taxon>
        <taxon>Streptosporangiales</taxon>
        <taxon>Streptosporangiaceae</taxon>
        <taxon>Streptosporangium</taxon>
    </lineage>
</organism>
<comment type="caution">
    <text evidence="1">The sequence shown here is derived from an EMBL/GenBank/DDBJ whole genome shotgun (WGS) entry which is preliminary data.</text>
</comment>
<keyword evidence="2" id="KW-1185">Reference proteome</keyword>
<sequence>MTPKLLSRITPPVVAVPMTTSSAVRLSLDLVPGHRGLVDGAWWPYSRNAGVELPGLIAAVDRLLGRPVLRVGLHADVWDGVPRRIPARGRQVEVGPSRSADHRLIRLSVAGMEHVDLLVIPSGTACVPAMDALELAVTCAGRLRPVDILTAVHAPVPAGPPCAGARAPAEVSFLLRSEIP</sequence>
<dbReference type="Pfam" id="PF19457">
    <property type="entry name" value="DUF5994"/>
    <property type="match status" value="1"/>
</dbReference>
<dbReference type="RefSeq" id="WP_306859705.1">
    <property type="nucleotide sequence ID" value="NZ_JAUSRB010000002.1"/>
</dbReference>
<evidence type="ECO:0000313" key="1">
    <source>
        <dbReference type="EMBL" id="MDP9863099.1"/>
    </source>
</evidence>
<accession>A0ABT9R1J1</accession>
<dbReference type="InterPro" id="IPR046036">
    <property type="entry name" value="DUF5994"/>
</dbReference>
<evidence type="ECO:0000313" key="2">
    <source>
        <dbReference type="Proteomes" id="UP001230426"/>
    </source>
</evidence>
<dbReference type="Proteomes" id="UP001230426">
    <property type="component" value="Unassembled WGS sequence"/>
</dbReference>